<comment type="caution">
    <text evidence="8">The sequence shown here is derived from an EMBL/GenBank/DDBJ whole genome shotgun (WGS) entry which is preliminary data.</text>
</comment>
<dbReference type="InterPro" id="IPR000315">
    <property type="entry name" value="Znf_B-box"/>
</dbReference>
<dbReference type="SUPFAM" id="SSF57845">
    <property type="entry name" value="B-box zinc-binding domain"/>
    <property type="match status" value="1"/>
</dbReference>
<dbReference type="CDD" id="cd19762">
    <property type="entry name" value="Bbox2_TRIM7-like"/>
    <property type="match status" value="1"/>
</dbReference>
<feature type="domain" description="B30.2/SPRY" evidence="7">
    <location>
        <begin position="251"/>
        <end position="451"/>
    </location>
</feature>
<dbReference type="Gene3D" id="2.60.120.920">
    <property type="match status" value="1"/>
</dbReference>
<dbReference type="InterPro" id="IPR050143">
    <property type="entry name" value="TRIM/RBCC"/>
</dbReference>
<dbReference type="PROSITE" id="PS50119">
    <property type="entry name" value="ZF_BBOX"/>
    <property type="match status" value="1"/>
</dbReference>
<dbReference type="SMART" id="SM00184">
    <property type="entry name" value="RING"/>
    <property type="match status" value="1"/>
</dbReference>
<dbReference type="SUPFAM" id="SSF49899">
    <property type="entry name" value="Concanavalin A-like lectins/glucanases"/>
    <property type="match status" value="1"/>
</dbReference>
<dbReference type="GO" id="GO:0008270">
    <property type="term" value="F:zinc ion binding"/>
    <property type="evidence" value="ECO:0007669"/>
    <property type="project" value="UniProtKB-KW"/>
</dbReference>
<dbReference type="Pfam" id="PF15227">
    <property type="entry name" value="zf-C3HC4_4"/>
    <property type="match status" value="1"/>
</dbReference>
<evidence type="ECO:0000256" key="1">
    <source>
        <dbReference type="ARBA" id="ARBA00022723"/>
    </source>
</evidence>
<dbReference type="Gene3D" id="3.30.40.10">
    <property type="entry name" value="Zinc/RING finger domain, C3HC4 (zinc finger)"/>
    <property type="match status" value="1"/>
</dbReference>
<gene>
    <name evidence="8" type="ORF">GRJ2_002260200</name>
</gene>
<dbReference type="PROSITE" id="PS00518">
    <property type="entry name" value="ZF_RING_1"/>
    <property type="match status" value="1"/>
</dbReference>
<keyword evidence="1" id="KW-0479">Metal-binding</keyword>
<accession>A0ABC9XJT0</accession>
<dbReference type="SMART" id="SM00589">
    <property type="entry name" value="PRY"/>
    <property type="match status" value="1"/>
</dbReference>
<dbReference type="Proteomes" id="UP001623348">
    <property type="component" value="Unassembled WGS sequence"/>
</dbReference>
<dbReference type="CDD" id="cd16594">
    <property type="entry name" value="RING-HC_TRIM7-like_C-IV"/>
    <property type="match status" value="1"/>
</dbReference>
<dbReference type="SMART" id="SM00336">
    <property type="entry name" value="BBOX"/>
    <property type="match status" value="1"/>
</dbReference>
<dbReference type="Pfam" id="PF00622">
    <property type="entry name" value="SPRY"/>
    <property type="match status" value="1"/>
</dbReference>
<dbReference type="PROSITE" id="PS50089">
    <property type="entry name" value="ZF_RING_2"/>
    <property type="match status" value="1"/>
</dbReference>
<evidence type="ECO:0000256" key="2">
    <source>
        <dbReference type="ARBA" id="ARBA00022771"/>
    </source>
</evidence>
<protein>
    <submittedName>
        <fullName evidence="8">E3 ubiquitin-protein ligase TRIM39-like</fullName>
    </submittedName>
</protein>
<evidence type="ECO:0000259" key="7">
    <source>
        <dbReference type="PROSITE" id="PS50188"/>
    </source>
</evidence>
<dbReference type="InterPro" id="IPR017907">
    <property type="entry name" value="Znf_RING_CS"/>
</dbReference>
<feature type="domain" description="RING-type" evidence="5">
    <location>
        <begin position="16"/>
        <end position="61"/>
    </location>
</feature>
<dbReference type="Gene3D" id="3.30.160.60">
    <property type="entry name" value="Classic Zinc Finger"/>
    <property type="match status" value="1"/>
</dbReference>
<dbReference type="AlphaFoldDB" id="A0ABC9XJT0"/>
<dbReference type="InterPro" id="IPR006574">
    <property type="entry name" value="PRY"/>
</dbReference>
<dbReference type="InterPro" id="IPR013320">
    <property type="entry name" value="ConA-like_dom_sf"/>
</dbReference>
<dbReference type="InterPro" id="IPR003879">
    <property type="entry name" value="Butyrophylin_SPRY"/>
</dbReference>
<evidence type="ECO:0000259" key="5">
    <source>
        <dbReference type="PROSITE" id="PS50089"/>
    </source>
</evidence>
<keyword evidence="3" id="KW-0862">Zinc</keyword>
<dbReference type="Pfam" id="PF13765">
    <property type="entry name" value="PRY"/>
    <property type="match status" value="1"/>
</dbReference>
<proteinExistence type="predicted"/>
<dbReference type="PROSITE" id="PS50188">
    <property type="entry name" value="B302_SPRY"/>
    <property type="match status" value="1"/>
</dbReference>
<evidence type="ECO:0000313" key="9">
    <source>
        <dbReference type="Proteomes" id="UP001623348"/>
    </source>
</evidence>
<dbReference type="SMART" id="SM00449">
    <property type="entry name" value="SPRY"/>
    <property type="match status" value="1"/>
</dbReference>
<organism evidence="8 9">
    <name type="scientific">Grus japonensis</name>
    <name type="common">Japanese crane</name>
    <name type="synonym">Red-crowned crane</name>
    <dbReference type="NCBI Taxonomy" id="30415"/>
    <lineage>
        <taxon>Eukaryota</taxon>
        <taxon>Metazoa</taxon>
        <taxon>Chordata</taxon>
        <taxon>Craniata</taxon>
        <taxon>Vertebrata</taxon>
        <taxon>Euteleostomi</taxon>
        <taxon>Archelosauria</taxon>
        <taxon>Archosauria</taxon>
        <taxon>Dinosauria</taxon>
        <taxon>Saurischia</taxon>
        <taxon>Theropoda</taxon>
        <taxon>Coelurosauria</taxon>
        <taxon>Aves</taxon>
        <taxon>Neognathae</taxon>
        <taxon>Neoaves</taxon>
        <taxon>Gruiformes</taxon>
        <taxon>Gruidae</taxon>
        <taxon>Grus</taxon>
    </lineage>
</organism>
<dbReference type="InterPro" id="IPR043136">
    <property type="entry name" value="B30.2/SPRY_sf"/>
</dbReference>
<evidence type="ECO:0000256" key="4">
    <source>
        <dbReference type="PROSITE-ProRule" id="PRU00024"/>
    </source>
</evidence>
<dbReference type="EMBL" id="BAAFJT010000019">
    <property type="protein sequence ID" value="GAB0197948.1"/>
    <property type="molecule type" value="Genomic_DNA"/>
</dbReference>
<name>A0ABC9XJT0_GRUJA</name>
<dbReference type="InterPro" id="IPR001841">
    <property type="entry name" value="Znf_RING"/>
</dbReference>
<dbReference type="SUPFAM" id="SSF57850">
    <property type="entry name" value="RING/U-box"/>
    <property type="match status" value="1"/>
</dbReference>
<sequence>MALAGALERLQEEAICPICLEYMSEPVSVDCGHNFCRGCIAKHCQEKGLWADGPFSCPQCRASCHRSGFRPNRQLANIVESIRQLGLRSGPGTELGPGTPLCAQHDERLKLFCEEDEEAVCVVCRESLHHRPHTVYPIEEAAQVYKETVKKKRERIVSEFGKLHRLLADEEKLLLQKLEEEEKRILLMINENLARLVEQKCLLEELILEIKEKTQQPADGLLKDLKSVLSRCEGVKFQPPKSVSVTLKENYSIPEHCLGMRDMLKKFKVDVTLDPETAHPELTLSEDHKSVRRGGKKLFLSLFENPKRFSTAPVVLGSQVFFSGRCYWEVQVGDKPEWGLGLCRESASRKGNILFSPNNGYWVLQLQNGGNYEALTLPVSPLTLSVRPRRIGIFLDYEAGEISFYNMSDRSHIYTFTDKFSGNLRPLFFLGAFLGGRNAEPLVISWVRDTQDHAIQRDLDRLERWACANCVKFNKAKCKVLPVGAQGNPKHNCRLGGEWMESSPEEKDLGVSIDEKLNMSRQCALAAQKANRVLVCIKRSVSSRSREGILPLW</sequence>
<dbReference type="Pfam" id="PF00643">
    <property type="entry name" value="zf-B_box"/>
    <property type="match status" value="1"/>
</dbReference>
<keyword evidence="2 4" id="KW-0863">Zinc-finger</keyword>
<dbReference type="PRINTS" id="PR01407">
    <property type="entry name" value="BUTYPHLNCDUF"/>
</dbReference>
<evidence type="ECO:0000313" key="8">
    <source>
        <dbReference type="EMBL" id="GAB0197948.1"/>
    </source>
</evidence>
<dbReference type="InterPro" id="IPR001870">
    <property type="entry name" value="B30.2/SPRY"/>
</dbReference>
<dbReference type="InterPro" id="IPR013083">
    <property type="entry name" value="Znf_RING/FYVE/PHD"/>
</dbReference>
<dbReference type="FunFam" id="2.60.120.920:FF:000004">
    <property type="entry name" value="Butyrophilin subfamily 1 member A1"/>
    <property type="match status" value="1"/>
</dbReference>
<dbReference type="InterPro" id="IPR003877">
    <property type="entry name" value="SPRY_dom"/>
</dbReference>
<reference evidence="8 9" key="1">
    <citation type="submission" date="2024-06" db="EMBL/GenBank/DDBJ databases">
        <title>The draft genome of Grus japonensis, version 3.</title>
        <authorList>
            <person name="Nabeshima K."/>
            <person name="Suzuki S."/>
            <person name="Onuma M."/>
        </authorList>
    </citation>
    <scope>NUCLEOTIDE SEQUENCE [LARGE SCALE GENOMIC DNA]</scope>
    <source>
        <strain evidence="8 9">451A</strain>
    </source>
</reference>
<evidence type="ECO:0000256" key="3">
    <source>
        <dbReference type="ARBA" id="ARBA00022833"/>
    </source>
</evidence>
<evidence type="ECO:0000259" key="6">
    <source>
        <dbReference type="PROSITE" id="PS50119"/>
    </source>
</evidence>
<dbReference type="PANTHER" id="PTHR24103">
    <property type="entry name" value="E3 UBIQUITIN-PROTEIN LIGASE TRIM"/>
    <property type="match status" value="1"/>
</dbReference>
<keyword evidence="9" id="KW-1185">Reference proteome</keyword>
<feature type="domain" description="B box-type" evidence="6">
    <location>
        <begin position="97"/>
        <end position="138"/>
    </location>
</feature>